<sequence length="86" mass="9409">MAPEGYRVTLENDRTFTVARGEPGSPPYSKEVAEAVARVFNEKAPLKDEGPWVIESVGDVPVVIDKHPWLDEGEKTDPSPSTTDLS</sequence>
<dbReference type="Proteomes" id="UP000177053">
    <property type="component" value="Unassembled WGS sequence"/>
</dbReference>
<protein>
    <submittedName>
        <fullName evidence="1">Uncharacterized protein</fullName>
    </submittedName>
</protein>
<evidence type="ECO:0000313" key="1">
    <source>
        <dbReference type="EMBL" id="OGM12070.1"/>
    </source>
</evidence>
<accession>A0A1F7XAL3</accession>
<comment type="caution">
    <text evidence="1">The sequence shown here is derived from an EMBL/GenBank/DDBJ whole genome shotgun (WGS) entry which is preliminary data.</text>
</comment>
<dbReference type="EMBL" id="MGFS01000003">
    <property type="protein sequence ID" value="OGM12070.1"/>
    <property type="molecule type" value="Genomic_DNA"/>
</dbReference>
<dbReference type="AlphaFoldDB" id="A0A1F7XAL3"/>
<name>A0A1F7XAL3_9BACT</name>
<gene>
    <name evidence="1" type="ORF">A2Z22_03175</name>
</gene>
<reference evidence="1 2" key="1">
    <citation type="journal article" date="2016" name="Nat. Commun.">
        <title>Thousands of microbial genomes shed light on interconnected biogeochemical processes in an aquifer system.</title>
        <authorList>
            <person name="Anantharaman K."/>
            <person name="Brown C.T."/>
            <person name="Hug L.A."/>
            <person name="Sharon I."/>
            <person name="Castelle C.J."/>
            <person name="Probst A.J."/>
            <person name="Thomas B.C."/>
            <person name="Singh A."/>
            <person name="Wilkins M.J."/>
            <person name="Karaoz U."/>
            <person name="Brodie E.L."/>
            <person name="Williams K.H."/>
            <person name="Hubbard S.S."/>
            <person name="Banfield J.F."/>
        </authorList>
    </citation>
    <scope>NUCLEOTIDE SEQUENCE [LARGE SCALE GENOMIC DNA]</scope>
</reference>
<proteinExistence type="predicted"/>
<evidence type="ECO:0000313" key="2">
    <source>
        <dbReference type="Proteomes" id="UP000177053"/>
    </source>
</evidence>
<organism evidence="1 2">
    <name type="scientific">Candidatus Woesebacteria bacterium RBG_16_34_12</name>
    <dbReference type="NCBI Taxonomy" id="1802480"/>
    <lineage>
        <taxon>Bacteria</taxon>
        <taxon>Candidatus Woeseibacteriota</taxon>
    </lineage>
</organism>